<dbReference type="Proteomes" id="UP000436522">
    <property type="component" value="Unassembled WGS sequence"/>
</dbReference>
<comment type="caution">
    <text evidence="4">The sequence shown here is derived from an EMBL/GenBank/DDBJ whole genome shotgun (WGS) entry which is preliminary data.</text>
</comment>
<name>A0A640VS56_9RHOB</name>
<evidence type="ECO:0000256" key="2">
    <source>
        <dbReference type="ARBA" id="ARBA00022723"/>
    </source>
</evidence>
<dbReference type="PANTHER" id="PTHR37302">
    <property type="entry name" value="SLR1116 PROTEIN"/>
    <property type="match status" value="1"/>
</dbReference>
<dbReference type="PANTHER" id="PTHR37302:SF3">
    <property type="entry name" value="DAMAGE-INDUCIBLE PROTEIN DINB"/>
    <property type="match status" value="1"/>
</dbReference>
<dbReference type="SUPFAM" id="SSF109854">
    <property type="entry name" value="DinB/YfiT-like putative metalloenzymes"/>
    <property type="match status" value="1"/>
</dbReference>
<dbReference type="Gene3D" id="1.20.120.450">
    <property type="entry name" value="dinb family like domain"/>
    <property type="match status" value="1"/>
</dbReference>
<feature type="binding site" evidence="3">
    <location>
        <position position="141"/>
    </location>
    <ligand>
        <name>a divalent metal cation</name>
        <dbReference type="ChEBI" id="CHEBI:60240"/>
    </ligand>
</feature>
<dbReference type="EMBL" id="BLIV01000002">
    <property type="protein sequence ID" value="GFE49735.1"/>
    <property type="molecule type" value="Genomic_DNA"/>
</dbReference>
<keyword evidence="2 3" id="KW-0479">Metal-binding</keyword>
<reference evidence="4 5" key="1">
    <citation type="submission" date="2019-12" db="EMBL/GenBank/DDBJ databases">
        <title>Roseobacter cerasinus sp. nov., isolated from seawater around aquaculture.</title>
        <authorList>
            <person name="Muramatsu S."/>
            <person name="Takabe Y."/>
            <person name="Mori K."/>
            <person name="Takaichi S."/>
            <person name="Hanada S."/>
        </authorList>
    </citation>
    <scope>NUCLEOTIDE SEQUENCE [LARGE SCALE GENOMIC DNA]</scope>
    <source>
        <strain evidence="4 5">AI77</strain>
    </source>
</reference>
<dbReference type="Pfam" id="PF05163">
    <property type="entry name" value="DinB"/>
    <property type="match status" value="1"/>
</dbReference>
<gene>
    <name evidence="4" type="ORF">So717_14880</name>
</gene>
<dbReference type="InterPro" id="IPR034660">
    <property type="entry name" value="DinB/YfiT-like"/>
</dbReference>
<dbReference type="GO" id="GO:0046872">
    <property type="term" value="F:metal ion binding"/>
    <property type="evidence" value="ECO:0007669"/>
    <property type="project" value="UniProtKB-KW"/>
</dbReference>
<dbReference type="RefSeq" id="WP_238840725.1">
    <property type="nucleotide sequence ID" value="NZ_BLIV01000002.1"/>
</dbReference>
<keyword evidence="5" id="KW-1185">Reference proteome</keyword>
<evidence type="ECO:0000256" key="1">
    <source>
        <dbReference type="ARBA" id="ARBA00008635"/>
    </source>
</evidence>
<dbReference type="InterPro" id="IPR007837">
    <property type="entry name" value="DinB"/>
</dbReference>
<proteinExistence type="inferred from homology"/>
<sequence length="181" mass="19991">MMQTPGTASDVAHPYVRMAQNNAWANATLYAAVHTLPDGAPNAAAPGFFPTLIETLNHIYEVDLYYVDALEGEGLGRQVYQREAEHDTIELAARQAAVDRRLIDFSKALTPAELGQSRRTERADGLYEETVSALLLHLFQHQVHHRGQAHVQLHALGVAPPQLDEFHLRFDRAATAEAFGA</sequence>
<comment type="similarity">
    <text evidence="1">Belongs to the DinB family.</text>
</comment>
<evidence type="ECO:0000313" key="4">
    <source>
        <dbReference type="EMBL" id="GFE49735.1"/>
    </source>
</evidence>
<organism evidence="4 5">
    <name type="scientific">Roseobacter cerasinus</name>
    <dbReference type="NCBI Taxonomy" id="2602289"/>
    <lineage>
        <taxon>Bacteria</taxon>
        <taxon>Pseudomonadati</taxon>
        <taxon>Pseudomonadota</taxon>
        <taxon>Alphaproteobacteria</taxon>
        <taxon>Rhodobacterales</taxon>
        <taxon>Roseobacteraceae</taxon>
        <taxon>Roseobacter</taxon>
    </lineage>
</organism>
<protein>
    <submittedName>
        <fullName evidence="4">Nuclease</fullName>
    </submittedName>
</protein>
<accession>A0A640VS56</accession>
<evidence type="ECO:0000256" key="3">
    <source>
        <dbReference type="PIRSR" id="PIRSR607837-1"/>
    </source>
</evidence>
<feature type="binding site" evidence="3">
    <location>
        <position position="145"/>
    </location>
    <ligand>
        <name>a divalent metal cation</name>
        <dbReference type="ChEBI" id="CHEBI:60240"/>
    </ligand>
</feature>
<evidence type="ECO:0000313" key="5">
    <source>
        <dbReference type="Proteomes" id="UP000436522"/>
    </source>
</evidence>
<dbReference type="AlphaFoldDB" id="A0A640VS56"/>
<feature type="binding site" evidence="3">
    <location>
        <position position="58"/>
    </location>
    <ligand>
        <name>a divalent metal cation</name>
        <dbReference type="ChEBI" id="CHEBI:60240"/>
    </ligand>
</feature>